<keyword evidence="2 4" id="KW-0560">Oxidoreductase</keyword>
<dbReference type="NCBIfam" id="NF005069">
    <property type="entry name" value="PRK06487.1"/>
    <property type="match status" value="1"/>
</dbReference>
<dbReference type="Pfam" id="PF00389">
    <property type="entry name" value="2-Hacid_dh"/>
    <property type="match status" value="1"/>
</dbReference>
<feature type="domain" description="D-isomer specific 2-hydroxyacid dehydrogenase NAD-binding" evidence="6">
    <location>
        <begin position="107"/>
        <end position="285"/>
    </location>
</feature>
<name>A0AAE3KGE7_9GAMM</name>
<dbReference type="EC" id="1.1.1.29" evidence="7"/>
<dbReference type="Pfam" id="PF02826">
    <property type="entry name" value="2-Hacid_dh_C"/>
    <property type="match status" value="1"/>
</dbReference>
<accession>A0AAE3KGE7</accession>
<evidence type="ECO:0000313" key="8">
    <source>
        <dbReference type="Proteomes" id="UP001205843"/>
    </source>
</evidence>
<dbReference type="PROSITE" id="PS00671">
    <property type="entry name" value="D_2_HYDROXYACID_DH_3"/>
    <property type="match status" value="1"/>
</dbReference>
<dbReference type="SUPFAM" id="SSF51735">
    <property type="entry name" value="NAD(P)-binding Rossmann-fold domains"/>
    <property type="match status" value="1"/>
</dbReference>
<feature type="domain" description="D-isomer specific 2-hydroxyacid dehydrogenase catalytic" evidence="5">
    <location>
        <begin position="23"/>
        <end position="316"/>
    </location>
</feature>
<dbReference type="InterPro" id="IPR006140">
    <property type="entry name" value="D-isomer_DH_NAD-bd"/>
</dbReference>
<comment type="similarity">
    <text evidence="1 4">Belongs to the D-isomer specific 2-hydroxyacid dehydrogenase family.</text>
</comment>
<protein>
    <submittedName>
        <fullName evidence="7">Glycerate dehydrogenase</fullName>
        <ecNumber evidence="7">1.1.1.29</ecNumber>
    </submittedName>
</protein>
<gene>
    <name evidence="7" type="ORF">J2T57_002320</name>
</gene>
<evidence type="ECO:0000259" key="5">
    <source>
        <dbReference type="Pfam" id="PF00389"/>
    </source>
</evidence>
<dbReference type="CDD" id="cd12162">
    <property type="entry name" value="2-Hacid_dh_4"/>
    <property type="match status" value="1"/>
</dbReference>
<keyword evidence="3" id="KW-0520">NAD</keyword>
<dbReference type="GO" id="GO:0008465">
    <property type="term" value="F:hydroxypyruvate reductase (NADH) activity"/>
    <property type="evidence" value="ECO:0007669"/>
    <property type="project" value="UniProtKB-EC"/>
</dbReference>
<dbReference type="RefSeq" id="WP_253478221.1">
    <property type="nucleotide sequence ID" value="NZ_JALJXV010000005.1"/>
</dbReference>
<dbReference type="SUPFAM" id="SSF52283">
    <property type="entry name" value="Formate/glycerate dehydrogenase catalytic domain-like"/>
    <property type="match status" value="1"/>
</dbReference>
<comment type="caution">
    <text evidence="7">The sequence shown here is derived from an EMBL/GenBank/DDBJ whole genome shotgun (WGS) entry which is preliminary data.</text>
</comment>
<reference evidence="7" key="1">
    <citation type="submission" date="2022-03" db="EMBL/GenBank/DDBJ databases">
        <title>Genomic Encyclopedia of Type Strains, Phase III (KMG-III): the genomes of soil and plant-associated and newly described type strains.</title>
        <authorList>
            <person name="Whitman W."/>
        </authorList>
    </citation>
    <scope>NUCLEOTIDE SEQUENCE</scope>
    <source>
        <strain evidence="7">ANL 6-2</strain>
    </source>
</reference>
<dbReference type="PANTHER" id="PTHR43761:SF1">
    <property type="entry name" value="D-ISOMER SPECIFIC 2-HYDROXYACID DEHYDROGENASE CATALYTIC DOMAIN-CONTAINING PROTEIN-RELATED"/>
    <property type="match status" value="1"/>
</dbReference>
<dbReference type="InterPro" id="IPR036291">
    <property type="entry name" value="NAD(P)-bd_dom_sf"/>
</dbReference>
<proteinExistence type="inferred from homology"/>
<evidence type="ECO:0000256" key="3">
    <source>
        <dbReference type="ARBA" id="ARBA00023027"/>
    </source>
</evidence>
<evidence type="ECO:0000256" key="2">
    <source>
        <dbReference type="ARBA" id="ARBA00023002"/>
    </source>
</evidence>
<dbReference type="InterPro" id="IPR029753">
    <property type="entry name" value="D-isomer_DH_CS"/>
</dbReference>
<dbReference type="PANTHER" id="PTHR43761">
    <property type="entry name" value="D-ISOMER SPECIFIC 2-HYDROXYACID DEHYDROGENASE FAMILY PROTEIN (AFU_ORTHOLOGUE AFUA_1G13630)"/>
    <property type="match status" value="1"/>
</dbReference>
<dbReference type="InterPro" id="IPR006139">
    <property type="entry name" value="D-isomer_2_OHA_DH_cat_dom"/>
</dbReference>
<sequence length="316" mass="34538">MRAVFLERESLDRGDLDLSGAEAAVDEIVYHNHTSADQVLERITGFEIVIANKVRVSRQDLEQARPKMIAVVATGVNNIDLDACQELGITVVNVRGYGTDSVAQHAIGLLLALATRLIDYHRDVQQGEWNRSAHFCLLDYPIVELAGKKLGVVGLGTLGGRTAELARALGMEVLSAQRPGGKPQPDRVPLDELLPQVDALTLHCPLTDDTRGLIGRRELAMMKPTAFIINTARGGLVDEEALVEALRQRRLGGAGFDVLTEEPPRSGNPLLDDDIPNLIVTPHSAWGSHEARQRICEQLAENIRGWRNGEPVRVVV</sequence>
<dbReference type="GO" id="GO:0051287">
    <property type="term" value="F:NAD binding"/>
    <property type="evidence" value="ECO:0007669"/>
    <property type="project" value="InterPro"/>
</dbReference>
<dbReference type="Gene3D" id="3.40.50.720">
    <property type="entry name" value="NAD(P)-binding Rossmann-like Domain"/>
    <property type="match status" value="2"/>
</dbReference>
<keyword evidence="8" id="KW-1185">Reference proteome</keyword>
<dbReference type="InterPro" id="IPR050418">
    <property type="entry name" value="D-iso_2-hydroxyacid_DH_PdxB"/>
</dbReference>
<evidence type="ECO:0000259" key="6">
    <source>
        <dbReference type="Pfam" id="PF02826"/>
    </source>
</evidence>
<dbReference type="AlphaFoldDB" id="A0AAE3KGE7"/>
<organism evidence="7 8">
    <name type="scientific">Natronocella acetinitrilica</name>
    <dbReference type="NCBI Taxonomy" id="414046"/>
    <lineage>
        <taxon>Bacteria</taxon>
        <taxon>Pseudomonadati</taxon>
        <taxon>Pseudomonadota</taxon>
        <taxon>Gammaproteobacteria</taxon>
        <taxon>Chromatiales</taxon>
        <taxon>Ectothiorhodospiraceae</taxon>
        <taxon>Natronocella</taxon>
    </lineage>
</organism>
<evidence type="ECO:0000256" key="4">
    <source>
        <dbReference type="RuleBase" id="RU003719"/>
    </source>
</evidence>
<evidence type="ECO:0000313" key="7">
    <source>
        <dbReference type="EMBL" id="MCP1675172.1"/>
    </source>
</evidence>
<dbReference type="Proteomes" id="UP001205843">
    <property type="component" value="Unassembled WGS sequence"/>
</dbReference>
<evidence type="ECO:0000256" key="1">
    <source>
        <dbReference type="ARBA" id="ARBA00005854"/>
    </source>
</evidence>
<dbReference type="EMBL" id="JALJXV010000005">
    <property type="protein sequence ID" value="MCP1675172.1"/>
    <property type="molecule type" value="Genomic_DNA"/>
</dbReference>